<keyword evidence="11" id="KW-1185">Reference proteome</keyword>
<dbReference type="PANTHER" id="PTHR43811">
    <property type="entry name" value="FKBP-TYPE PEPTIDYL-PROLYL CIS-TRANS ISOMERASE FKPA"/>
    <property type="match status" value="1"/>
</dbReference>
<organism evidence="10 11">
    <name type="scientific">Protochlamydia amoebophila (strain UWE25)</name>
    <dbReference type="NCBI Taxonomy" id="264201"/>
    <lineage>
        <taxon>Bacteria</taxon>
        <taxon>Pseudomonadati</taxon>
        <taxon>Chlamydiota</taxon>
        <taxon>Chlamydiia</taxon>
        <taxon>Parachlamydiales</taxon>
        <taxon>Parachlamydiaceae</taxon>
        <taxon>Candidatus Protochlamydia</taxon>
    </lineage>
</organism>
<dbReference type="STRING" id="264201.pc0383"/>
<keyword evidence="3 5" id="KW-0697">Rotamase</keyword>
<dbReference type="KEGG" id="pcu:PC_RS01875"/>
<sequence>MFKQTKLLALASFGMFIGCGVLHANDANIATNQTNKSVQASTETPKSDQIDMQKLSEAFGHFIGRNLQAPGLQFDLEAIIKGIREGAAGKPAPLSEKEYEEMMAAVQERAFKEMSTKNLKNANDFMIKNSQSTDVTEIVPGKLQYSVEKEGTGPVVEPHSSPKIHYTGKYQDGTVFGTSEEMDGPITIPLDQTIPGFSKGIVGMKEGEKRRLYVHPDLGYGTTGQLPPNELLIFDIEVIKANSDDAKTKTGKSADDADEEDLFIDEEEYELEPAQKNAKTPEASNTSAKN</sequence>
<dbReference type="SUPFAM" id="SSF54534">
    <property type="entry name" value="FKBP-like"/>
    <property type="match status" value="1"/>
</dbReference>
<feature type="domain" description="PPIase FKBP-type" evidence="9">
    <location>
        <begin position="159"/>
        <end position="242"/>
    </location>
</feature>
<gene>
    <name evidence="10" type="ORF">PC_RS01875</name>
</gene>
<evidence type="ECO:0000256" key="4">
    <source>
        <dbReference type="ARBA" id="ARBA00023235"/>
    </source>
</evidence>
<accession>Q6ME92</accession>
<evidence type="ECO:0000256" key="6">
    <source>
        <dbReference type="RuleBase" id="RU003915"/>
    </source>
</evidence>
<evidence type="ECO:0000256" key="2">
    <source>
        <dbReference type="ARBA" id="ARBA00006577"/>
    </source>
</evidence>
<dbReference type="EC" id="5.2.1.8" evidence="6"/>
<dbReference type="PROSITE" id="PS50059">
    <property type="entry name" value="FKBP_PPIASE"/>
    <property type="match status" value="1"/>
</dbReference>
<evidence type="ECO:0000256" key="7">
    <source>
        <dbReference type="SAM" id="MobiDB-lite"/>
    </source>
</evidence>
<comment type="catalytic activity">
    <reaction evidence="1 5 6">
        <text>[protein]-peptidylproline (omega=180) = [protein]-peptidylproline (omega=0)</text>
        <dbReference type="Rhea" id="RHEA:16237"/>
        <dbReference type="Rhea" id="RHEA-COMP:10747"/>
        <dbReference type="Rhea" id="RHEA-COMP:10748"/>
        <dbReference type="ChEBI" id="CHEBI:83833"/>
        <dbReference type="ChEBI" id="CHEBI:83834"/>
        <dbReference type="EC" id="5.2.1.8"/>
    </reaction>
</comment>
<dbReference type="HOGENOM" id="CLU_013615_0_1_0"/>
<dbReference type="eggNOG" id="COG0545">
    <property type="taxonomic scope" value="Bacteria"/>
</dbReference>
<feature type="signal peptide" evidence="8">
    <location>
        <begin position="1"/>
        <end position="24"/>
    </location>
</feature>
<feature type="chain" id="PRO_5004277394" description="Peptidyl-prolyl cis-trans isomerase" evidence="8">
    <location>
        <begin position="25"/>
        <end position="290"/>
    </location>
</feature>
<dbReference type="Pfam" id="PF00254">
    <property type="entry name" value="FKBP_C"/>
    <property type="match status" value="1"/>
</dbReference>
<dbReference type="InterPro" id="IPR046357">
    <property type="entry name" value="PPIase_dom_sf"/>
</dbReference>
<evidence type="ECO:0000256" key="5">
    <source>
        <dbReference type="PROSITE-ProRule" id="PRU00277"/>
    </source>
</evidence>
<keyword evidence="8" id="KW-0732">Signal</keyword>
<proteinExistence type="inferred from homology"/>
<evidence type="ECO:0000256" key="8">
    <source>
        <dbReference type="SAM" id="SignalP"/>
    </source>
</evidence>
<dbReference type="InterPro" id="IPR001179">
    <property type="entry name" value="PPIase_FKBP_dom"/>
</dbReference>
<dbReference type="PANTHER" id="PTHR43811:SF19">
    <property type="entry name" value="39 KDA FK506-BINDING NUCLEAR PROTEIN"/>
    <property type="match status" value="1"/>
</dbReference>
<dbReference type="OrthoDB" id="9814548at2"/>
<dbReference type="InterPro" id="IPR000774">
    <property type="entry name" value="PPIase_FKBP_N"/>
</dbReference>
<dbReference type="GO" id="GO:0006457">
    <property type="term" value="P:protein folding"/>
    <property type="evidence" value="ECO:0007669"/>
    <property type="project" value="InterPro"/>
</dbReference>
<dbReference type="GO" id="GO:0003755">
    <property type="term" value="F:peptidyl-prolyl cis-trans isomerase activity"/>
    <property type="evidence" value="ECO:0007669"/>
    <property type="project" value="UniProtKB-UniRule"/>
</dbReference>
<evidence type="ECO:0000256" key="1">
    <source>
        <dbReference type="ARBA" id="ARBA00000971"/>
    </source>
</evidence>
<evidence type="ECO:0000259" key="9">
    <source>
        <dbReference type="PROSITE" id="PS50059"/>
    </source>
</evidence>
<name>Q6ME92_PARUW</name>
<dbReference type="AlphaFoldDB" id="Q6ME92"/>
<dbReference type="InterPro" id="IPR036944">
    <property type="entry name" value="PPIase_FKBP_N_sf"/>
</dbReference>
<dbReference type="Gene3D" id="1.10.287.460">
    <property type="entry name" value="Peptidyl-prolyl cis-trans isomerase, FKBP-type, N-terminal domain"/>
    <property type="match status" value="1"/>
</dbReference>
<dbReference type="RefSeq" id="WP_011174933.1">
    <property type="nucleotide sequence ID" value="NC_005861.2"/>
</dbReference>
<comment type="similarity">
    <text evidence="2 6">Belongs to the FKBP-type PPIase family.</text>
</comment>
<keyword evidence="4 5" id="KW-0413">Isomerase</keyword>
<evidence type="ECO:0000313" key="10">
    <source>
        <dbReference type="EMBL" id="CAF23107.1"/>
    </source>
</evidence>
<dbReference type="Gene3D" id="3.10.50.40">
    <property type="match status" value="1"/>
</dbReference>
<evidence type="ECO:0000256" key="3">
    <source>
        <dbReference type="ARBA" id="ARBA00023110"/>
    </source>
</evidence>
<feature type="region of interest" description="Disordered" evidence="7">
    <location>
        <begin position="269"/>
        <end position="290"/>
    </location>
</feature>
<dbReference type="Proteomes" id="UP000000529">
    <property type="component" value="Chromosome"/>
</dbReference>
<reference evidence="10 11" key="1">
    <citation type="journal article" date="2004" name="Science">
        <title>Illuminating the evolutionary history of chlamydiae.</title>
        <authorList>
            <person name="Horn M."/>
            <person name="Collingro A."/>
            <person name="Schmitz-Esser S."/>
            <person name="Beier C.L."/>
            <person name="Purkhold U."/>
            <person name="Fartmann B."/>
            <person name="Brandt P."/>
            <person name="Nyakatura G.J."/>
            <person name="Droege M."/>
            <person name="Frishman D."/>
            <person name="Rattei T."/>
            <person name="Mewes H."/>
            <person name="Wagner M."/>
        </authorList>
    </citation>
    <scope>NUCLEOTIDE SEQUENCE [LARGE SCALE GENOMIC DNA]</scope>
    <source>
        <strain evidence="10 11">UWE25</strain>
    </source>
</reference>
<evidence type="ECO:0000313" key="11">
    <source>
        <dbReference type="Proteomes" id="UP000000529"/>
    </source>
</evidence>
<dbReference type="EMBL" id="BX908798">
    <property type="protein sequence ID" value="CAF23107.1"/>
    <property type="molecule type" value="Genomic_DNA"/>
</dbReference>
<dbReference type="Pfam" id="PF01346">
    <property type="entry name" value="FKBP_N"/>
    <property type="match status" value="1"/>
</dbReference>
<dbReference type="PROSITE" id="PS51257">
    <property type="entry name" value="PROKAR_LIPOPROTEIN"/>
    <property type="match status" value="1"/>
</dbReference>
<protein>
    <recommendedName>
        <fullName evidence="6">Peptidyl-prolyl cis-trans isomerase</fullName>
        <ecNumber evidence="6">5.2.1.8</ecNumber>
    </recommendedName>
</protein>